<keyword evidence="2" id="KW-0805">Transcription regulation</keyword>
<dbReference type="CDD" id="cd06171">
    <property type="entry name" value="Sigma70_r4"/>
    <property type="match status" value="1"/>
</dbReference>
<dbReference type="InterPro" id="IPR013249">
    <property type="entry name" value="RNA_pol_sigma70_r4_t2"/>
</dbReference>
<reference evidence="7 8" key="1">
    <citation type="submission" date="2021-01" db="EMBL/GenBank/DDBJ databases">
        <title>Chryseolinea sp. Jin1 Genome sequencing and assembly.</title>
        <authorList>
            <person name="Kim I."/>
        </authorList>
    </citation>
    <scope>NUCLEOTIDE SEQUENCE [LARGE SCALE GENOMIC DNA]</scope>
    <source>
        <strain evidence="7 8">Jin1</strain>
    </source>
</reference>
<dbReference type="NCBIfam" id="TIGR02937">
    <property type="entry name" value="sigma70-ECF"/>
    <property type="match status" value="1"/>
</dbReference>
<dbReference type="PANTHER" id="PTHR43133:SF46">
    <property type="entry name" value="RNA POLYMERASE SIGMA-70 FACTOR ECF SUBFAMILY"/>
    <property type="match status" value="1"/>
</dbReference>
<dbReference type="InterPro" id="IPR013324">
    <property type="entry name" value="RNA_pol_sigma_r3/r4-like"/>
</dbReference>
<dbReference type="InterPro" id="IPR036388">
    <property type="entry name" value="WH-like_DNA-bd_sf"/>
</dbReference>
<protein>
    <submittedName>
        <fullName evidence="7">Sigma-70 family RNA polymerase sigma factor</fullName>
    </submittedName>
</protein>
<evidence type="ECO:0000259" key="6">
    <source>
        <dbReference type="Pfam" id="PF08281"/>
    </source>
</evidence>
<dbReference type="SUPFAM" id="SSF88946">
    <property type="entry name" value="Sigma2 domain of RNA polymerase sigma factors"/>
    <property type="match status" value="1"/>
</dbReference>
<evidence type="ECO:0000313" key="8">
    <source>
        <dbReference type="Proteomes" id="UP000613030"/>
    </source>
</evidence>
<evidence type="ECO:0000256" key="3">
    <source>
        <dbReference type="ARBA" id="ARBA00023082"/>
    </source>
</evidence>
<sequence length="203" mass="23508">MRSIKTNVDAIPALPSGEAELWLGVKHGDEKALSYFYTHYYKRLFNYGSRFVSDRVIAEDAIQEIFIDFWNKRGTLHEVRNTQQFLYTCLRNKIASKLSAFSNRIQPDENFVRFELELSHKSHYLNEQIDKDIKQRLIDLISSLPSKEKEAIFLIYFDGLSYAETAAIMSLKVKTVYNLVHMAIGKLKGNRETLTNSLLSLAF</sequence>
<dbReference type="InterPro" id="IPR039425">
    <property type="entry name" value="RNA_pol_sigma-70-like"/>
</dbReference>
<evidence type="ECO:0000256" key="4">
    <source>
        <dbReference type="ARBA" id="ARBA00023163"/>
    </source>
</evidence>
<accession>A0ABS1KZ64</accession>
<dbReference type="SUPFAM" id="SSF88659">
    <property type="entry name" value="Sigma3 and sigma4 domains of RNA polymerase sigma factors"/>
    <property type="match status" value="1"/>
</dbReference>
<feature type="domain" description="RNA polymerase sigma-70 region 2" evidence="5">
    <location>
        <begin position="36"/>
        <end position="97"/>
    </location>
</feature>
<feature type="domain" description="RNA polymerase sigma factor 70 region 4 type 2" evidence="6">
    <location>
        <begin position="135"/>
        <end position="187"/>
    </location>
</feature>
<name>A0ABS1KZ64_9BACT</name>
<comment type="similarity">
    <text evidence="1">Belongs to the sigma-70 factor family. ECF subfamily.</text>
</comment>
<dbReference type="InterPro" id="IPR014284">
    <property type="entry name" value="RNA_pol_sigma-70_dom"/>
</dbReference>
<dbReference type="InterPro" id="IPR013325">
    <property type="entry name" value="RNA_pol_sigma_r2"/>
</dbReference>
<keyword evidence="4" id="KW-0804">Transcription</keyword>
<dbReference type="Pfam" id="PF04542">
    <property type="entry name" value="Sigma70_r2"/>
    <property type="match status" value="1"/>
</dbReference>
<dbReference type="InterPro" id="IPR007627">
    <property type="entry name" value="RNA_pol_sigma70_r2"/>
</dbReference>
<evidence type="ECO:0000256" key="1">
    <source>
        <dbReference type="ARBA" id="ARBA00010641"/>
    </source>
</evidence>
<gene>
    <name evidence="7" type="ORF">JI741_26005</name>
</gene>
<dbReference type="Proteomes" id="UP000613030">
    <property type="component" value="Unassembled WGS sequence"/>
</dbReference>
<keyword evidence="8" id="KW-1185">Reference proteome</keyword>
<keyword evidence="3" id="KW-0731">Sigma factor</keyword>
<dbReference type="Pfam" id="PF08281">
    <property type="entry name" value="Sigma70_r4_2"/>
    <property type="match status" value="1"/>
</dbReference>
<organism evidence="7 8">
    <name type="scientific">Chryseolinea lacunae</name>
    <dbReference type="NCBI Taxonomy" id="2801331"/>
    <lineage>
        <taxon>Bacteria</taxon>
        <taxon>Pseudomonadati</taxon>
        <taxon>Bacteroidota</taxon>
        <taxon>Cytophagia</taxon>
        <taxon>Cytophagales</taxon>
        <taxon>Fulvivirgaceae</taxon>
        <taxon>Chryseolinea</taxon>
    </lineage>
</organism>
<comment type="caution">
    <text evidence="7">The sequence shown here is derived from an EMBL/GenBank/DDBJ whole genome shotgun (WGS) entry which is preliminary data.</text>
</comment>
<evidence type="ECO:0000259" key="5">
    <source>
        <dbReference type="Pfam" id="PF04542"/>
    </source>
</evidence>
<dbReference type="EMBL" id="JAERRB010000012">
    <property type="protein sequence ID" value="MBL0744714.1"/>
    <property type="molecule type" value="Genomic_DNA"/>
</dbReference>
<evidence type="ECO:0000313" key="7">
    <source>
        <dbReference type="EMBL" id="MBL0744714.1"/>
    </source>
</evidence>
<dbReference type="Gene3D" id="1.10.1740.10">
    <property type="match status" value="1"/>
</dbReference>
<dbReference type="Gene3D" id="1.10.10.10">
    <property type="entry name" value="Winged helix-like DNA-binding domain superfamily/Winged helix DNA-binding domain"/>
    <property type="match status" value="1"/>
</dbReference>
<evidence type="ECO:0000256" key="2">
    <source>
        <dbReference type="ARBA" id="ARBA00023015"/>
    </source>
</evidence>
<dbReference type="PANTHER" id="PTHR43133">
    <property type="entry name" value="RNA POLYMERASE ECF-TYPE SIGMA FACTO"/>
    <property type="match status" value="1"/>
</dbReference>
<proteinExistence type="inferred from homology"/>
<dbReference type="RefSeq" id="WP_202014534.1">
    <property type="nucleotide sequence ID" value="NZ_JAERRB010000012.1"/>
</dbReference>